<accession>A0ABU6WA48</accession>
<evidence type="ECO:0000313" key="3">
    <source>
        <dbReference type="Proteomes" id="UP001341840"/>
    </source>
</evidence>
<sequence length="144" mass="15891">MENFPVQRKKGQPSVQRLAASRVIQGPRKGITPSVECTQPIWIIKSGAASTVKPGTLKSHGSNSTVDPRLPLLSRTKQTSMKNEKRKALQRSGDKYFQQRAASTVKPGTLKSHGSNSTVAPRLPLLFLYKENIDENEKLGKLKI</sequence>
<evidence type="ECO:0000313" key="2">
    <source>
        <dbReference type="EMBL" id="MED6182707.1"/>
    </source>
</evidence>
<keyword evidence="3" id="KW-1185">Reference proteome</keyword>
<reference evidence="2 3" key="1">
    <citation type="journal article" date="2023" name="Plants (Basel)">
        <title>Bridging the Gap: Combining Genomics and Transcriptomics Approaches to Understand Stylosanthes scabra, an Orphan Legume from the Brazilian Caatinga.</title>
        <authorList>
            <person name="Ferreira-Neto J.R.C."/>
            <person name="da Silva M.D."/>
            <person name="Binneck E."/>
            <person name="de Melo N.F."/>
            <person name="da Silva R.H."/>
            <person name="de Melo A.L.T.M."/>
            <person name="Pandolfi V."/>
            <person name="Bustamante F.O."/>
            <person name="Brasileiro-Vidal A.C."/>
            <person name="Benko-Iseppon A.M."/>
        </authorList>
    </citation>
    <scope>NUCLEOTIDE SEQUENCE [LARGE SCALE GENOMIC DNA]</scope>
    <source>
        <tissue evidence="2">Leaves</tissue>
    </source>
</reference>
<comment type="caution">
    <text evidence="2">The sequence shown here is derived from an EMBL/GenBank/DDBJ whole genome shotgun (WGS) entry which is preliminary data.</text>
</comment>
<gene>
    <name evidence="2" type="ORF">PIB30_031248</name>
</gene>
<protein>
    <submittedName>
        <fullName evidence="2">Uncharacterized protein</fullName>
    </submittedName>
</protein>
<name>A0ABU6WA48_9FABA</name>
<organism evidence="2 3">
    <name type="scientific">Stylosanthes scabra</name>
    <dbReference type="NCBI Taxonomy" id="79078"/>
    <lineage>
        <taxon>Eukaryota</taxon>
        <taxon>Viridiplantae</taxon>
        <taxon>Streptophyta</taxon>
        <taxon>Embryophyta</taxon>
        <taxon>Tracheophyta</taxon>
        <taxon>Spermatophyta</taxon>
        <taxon>Magnoliopsida</taxon>
        <taxon>eudicotyledons</taxon>
        <taxon>Gunneridae</taxon>
        <taxon>Pentapetalae</taxon>
        <taxon>rosids</taxon>
        <taxon>fabids</taxon>
        <taxon>Fabales</taxon>
        <taxon>Fabaceae</taxon>
        <taxon>Papilionoideae</taxon>
        <taxon>50 kb inversion clade</taxon>
        <taxon>dalbergioids sensu lato</taxon>
        <taxon>Dalbergieae</taxon>
        <taxon>Pterocarpus clade</taxon>
        <taxon>Stylosanthes</taxon>
    </lineage>
</organism>
<dbReference type="Proteomes" id="UP001341840">
    <property type="component" value="Unassembled WGS sequence"/>
</dbReference>
<evidence type="ECO:0000256" key="1">
    <source>
        <dbReference type="SAM" id="MobiDB-lite"/>
    </source>
</evidence>
<feature type="region of interest" description="Disordered" evidence="1">
    <location>
        <begin position="52"/>
        <end position="71"/>
    </location>
</feature>
<feature type="region of interest" description="Disordered" evidence="1">
    <location>
        <begin position="76"/>
        <end position="97"/>
    </location>
</feature>
<dbReference type="EMBL" id="JASCZI010181376">
    <property type="protein sequence ID" value="MED6182707.1"/>
    <property type="molecule type" value="Genomic_DNA"/>
</dbReference>
<proteinExistence type="predicted"/>